<dbReference type="EMBL" id="KV907698">
    <property type="protein sequence ID" value="OOF89835.1"/>
    <property type="molecule type" value="Genomic_DNA"/>
</dbReference>
<gene>
    <name evidence="2" type="ORF">ASPCADRAFT_212448</name>
</gene>
<accession>A0A1R3R5S6</accession>
<dbReference type="OrthoDB" id="10620761at2759"/>
<protein>
    <submittedName>
        <fullName evidence="2">Uncharacterized protein</fullName>
    </submittedName>
</protein>
<dbReference type="VEuPathDB" id="FungiDB:ASPCADRAFT_212448"/>
<dbReference type="AlphaFoldDB" id="A0A1R3R5S6"/>
<evidence type="ECO:0000313" key="3">
    <source>
        <dbReference type="Proteomes" id="UP000188318"/>
    </source>
</evidence>
<evidence type="ECO:0000256" key="1">
    <source>
        <dbReference type="SAM" id="MobiDB-lite"/>
    </source>
</evidence>
<feature type="region of interest" description="Disordered" evidence="1">
    <location>
        <begin position="1"/>
        <end position="35"/>
    </location>
</feature>
<proteinExistence type="predicted"/>
<feature type="compositionally biased region" description="Basic and acidic residues" evidence="1">
    <location>
        <begin position="9"/>
        <end position="26"/>
    </location>
</feature>
<name>A0A1R3R5S6_ASPC5</name>
<keyword evidence="3" id="KW-1185">Reference proteome</keyword>
<dbReference type="Proteomes" id="UP000188318">
    <property type="component" value="Unassembled WGS sequence"/>
</dbReference>
<reference evidence="3" key="1">
    <citation type="journal article" date="2017" name="Genome Biol.">
        <title>Comparative genomics reveals high biological diversity and specific adaptations in the industrially and medically important fungal genus Aspergillus.</title>
        <authorList>
            <person name="de Vries R.P."/>
            <person name="Riley R."/>
            <person name="Wiebenga A."/>
            <person name="Aguilar-Osorio G."/>
            <person name="Amillis S."/>
            <person name="Uchima C.A."/>
            <person name="Anderluh G."/>
            <person name="Asadollahi M."/>
            <person name="Askin M."/>
            <person name="Barry K."/>
            <person name="Battaglia E."/>
            <person name="Bayram O."/>
            <person name="Benocci T."/>
            <person name="Braus-Stromeyer S.A."/>
            <person name="Caldana C."/>
            <person name="Canovas D."/>
            <person name="Cerqueira G.C."/>
            <person name="Chen F."/>
            <person name="Chen W."/>
            <person name="Choi C."/>
            <person name="Clum A."/>
            <person name="Dos Santos R.A."/>
            <person name="Damasio A.R."/>
            <person name="Diallinas G."/>
            <person name="Emri T."/>
            <person name="Fekete E."/>
            <person name="Flipphi M."/>
            <person name="Freyberg S."/>
            <person name="Gallo A."/>
            <person name="Gournas C."/>
            <person name="Habgood R."/>
            <person name="Hainaut M."/>
            <person name="Harispe M.L."/>
            <person name="Henrissat B."/>
            <person name="Hilden K.S."/>
            <person name="Hope R."/>
            <person name="Hossain A."/>
            <person name="Karabika E."/>
            <person name="Karaffa L."/>
            <person name="Karanyi Z."/>
            <person name="Krasevec N."/>
            <person name="Kuo A."/>
            <person name="Kusch H."/>
            <person name="LaButti K."/>
            <person name="Lagendijk E.L."/>
            <person name="Lapidus A."/>
            <person name="Levasseur A."/>
            <person name="Lindquist E."/>
            <person name="Lipzen A."/>
            <person name="Logrieco A.F."/>
            <person name="MacCabe A."/>
            <person name="Maekelae M.R."/>
            <person name="Malavazi I."/>
            <person name="Melin P."/>
            <person name="Meyer V."/>
            <person name="Mielnichuk N."/>
            <person name="Miskei M."/>
            <person name="Molnar A.P."/>
            <person name="Mule G."/>
            <person name="Ngan C.Y."/>
            <person name="Orejas M."/>
            <person name="Orosz E."/>
            <person name="Ouedraogo J.P."/>
            <person name="Overkamp K.M."/>
            <person name="Park H.-S."/>
            <person name="Perrone G."/>
            <person name="Piumi F."/>
            <person name="Punt P.J."/>
            <person name="Ram A.F."/>
            <person name="Ramon A."/>
            <person name="Rauscher S."/>
            <person name="Record E."/>
            <person name="Riano-Pachon D.M."/>
            <person name="Robert V."/>
            <person name="Roehrig J."/>
            <person name="Ruller R."/>
            <person name="Salamov A."/>
            <person name="Salih N.S."/>
            <person name="Samson R.A."/>
            <person name="Sandor E."/>
            <person name="Sanguinetti M."/>
            <person name="Schuetze T."/>
            <person name="Sepcic K."/>
            <person name="Shelest E."/>
            <person name="Sherlock G."/>
            <person name="Sophianopoulou V."/>
            <person name="Squina F.M."/>
            <person name="Sun H."/>
            <person name="Susca A."/>
            <person name="Todd R.B."/>
            <person name="Tsang A."/>
            <person name="Unkles S.E."/>
            <person name="van de Wiele N."/>
            <person name="van Rossen-Uffink D."/>
            <person name="Oliveira J.V."/>
            <person name="Vesth T.C."/>
            <person name="Visser J."/>
            <person name="Yu J.-H."/>
            <person name="Zhou M."/>
            <person name="Andersen M.R."/>
            <person name="Archer D.B."/>
            <person name="Baker S.E."/>
            <person name="Benoit I."/>
            <person name="Brakhage A.A."/>
            <person name="Braus G.H."/>
            <person name="Fischer R."/>
            <person name="Frisvad J.C."/>
            <person name="Goldman G.H."/>
            <person name="Houbraken J."/>
            <person name="Oakley B."/>
            <person name="Pocsi I."/>
            <person name="Scazzocchio C."/>
            <person name="Seiboth B."/>
            <person name="vanKuyk P.A."/>
            <person name="Wortman J."/>
            <person name="Dyer P.S."/>
            <person name="Grigoriev I.V."/>
        </authorList>
    </citation>
    <scope>NUCLEOTIDE SEQUENCE [LARGE SCALE GENOMIC DNA]</scope>
    <source>
        <strain evidence="3">ITEM 5010</strain>
    </source>
</reference>
<evidence type="ECO:0000313" key="2">
    <source>
        <dbReference type="EMBL" id="OOF89835.1"/>
    </source>
</evidence>
<organism evidence="2 3">
    <name type="scientific">Aspergillus carbonarius (strain ITEM 5010)</name>
    <dbReference type="NCBI Taxonomy" id="602072"/>
    <lineage>
        <taxon>Eukaryota</taxon>
        <taxon>Fungi</taxon>
        <taxon>Dikarya</taxon>
        <taxon>Ascomycota</taxon>
        <taxon>Pezizomycotina</taxon>
        <taxon>Eurotiomycetes</taxon>
        <taxon>Eurotiomycetidae</taxon>
        <taxon>Eurotiales</taxon>
        <taxon>Aspergillaceae</taxon>
        <taxon>Aspergillus</taxon>
        <taxon>Aspergillus subgen. Circumdati</taxon>
    </lineage>
</organism>
<sequence>MHAAQSGHLVDRAMSRIPDPRPDDQVKQTWSMHNISDPPRLSLFVSSISRRGAHPLAKPRNKMPCPHSSQICECSAKP</sequence>
<feature type="region of interest" description="Disordered" evidence="1">
    <location>
        <begin position="54"/>
        <end position="78"/>
    </location>
</feature>